<proteinExistence type="predicted"/>
<dbReference type="STRING" id="2656787.A0A370TUR8"/>
<dbReference type="GeneID" id="43596453"/>
<comment type="caution">
    <text evidence="2">The sequence shown here is derived from an EMBL/GenBank/DDBJ whole genome shotgun (WGS) entry which is preliminary data.</text>
</comment>
<name>A0A370TUR8_9HELO</name>
<dbReference type="OrthoDB" id="5420013at2759"/>
<evidence type="ECO:0000313" key="3">
    <source>
        <dbReference type="Proteomes" id="UP000254866"/>
    </source>
</evidence>
<reference evidence="2 3" key="1">
    <citation type="journal article" date="2018" name="IMA Fungus">
        <title>IMA Genome-F 9: Draft genome sequence of Annulohypoxylon stygium, Aspergillus mulundensis, Berkeleyomyces basicola (syn. Thielaviopsis basicola), Ceratocystis smalleyi, two Cercospora beticola strains, Coleophoma cylindrospora, Fusarium fracticaudum, Phialophora cf. hyalina, and Morchella septimelata.</title>
        <authorList>
            <person name="Wingfield B.D."/>
            <person name="Bills G.F."/>
            <person name="Dong Y."/>
            <person name="Huang W."/>
            <person name="Nel W.J."/>
            <person name="Swalarsk-Parry B.S."/>
            <person name="Vaghefi N."/>
            <person name="Wilken P.M."/>
            <person name="An Z."/>
            <person name="de Beer Z.W."/>
            <person name="De Vos L."/>
            <person name="Chen L."/>
            <person name="Duong T.A."/>
            <person name="Gao Y."/>
            <person name="Hammerbacher A."/>
            <person name="Kikkert J.R."/>
            <person name="Li Y."/>
            <person name="Li H."/>
            <person name="Li K."/>
            <person name="Li Q."/>
            <person name="Liu X."/>
            <person name="Ma X."/>
            <person name="Naidoo K."/>
            <person name="Pethybridge S.J."/>
            <person name="Sun J."/>
            <person name="Steenkamp E.T."/>
            <person name="van der Nest M.A."/>
            <person name="van Wyk S."/>
            <person name="Wingfield M.J."/>
            <person name="Xiong C."/>
            <person name="Yue Q."/>
            <person name="Zhang X."/>
        </authorList>
    </citation>
    <scope>NUCLEOTIDE SEQUENCE [LARGE SCALE GENOMIC DNA]</scope>
    <source>
        <strain evidence="2 3">BP 5553</strain>
    </source>
</reference>
<dbReference type="Proteomes" id="UP000254866">
    <property type="component" value="Unassembled WGS sequence"/>
</dbReference>
<evidence type="ECO:0000313" key="2">
    <source>
        <dbReference type="EMBL" id="RDL39264.1"/>
    </source>
</evidence>
<gene>
    <name evidence="2" type="ORF">BP5553_03604</name>
</gene>
<keyword evidence="3" id="KW-1185">Reference proteome</keyword>
<feature type="transmembrane region" description="Helical" evidence="1">
    <location>
        <begin position="446"/>
        <end position="469"/>
    </location>
</feature>
<organism evidence="2 3">
    <name type="scientific">Venustampulla echinocandica</name>
    <dbReference type="NCBI Taxonomy" id="2656787"/>
    <lineage>
        <taxon>Eukaryota</taxon>
        <taxon>Fungi</taxon>
        <taxon>Dikarya</taxon>
        <taxon>Ascomycota</taxon>
        <taxon>Pezizomycotina</taxon>
        <taxon>Leotiomycetes</taxon>
        <taxon>Helotiales</taxon>
        <taxon>Pleuroascaceae</taxon>
        <taxon>Venustampulla</taxon>
    </lineage>
</organism>
<protein>
    <submittedName>
        <fullName evidence="2">Uncharacterized protein</fullName>
    </submittedName>
</protein>
<keyword evidence="1" id="KW-0472">Membrane</keyword>
<feature type="transmembrane region" description="Helical" evidence="1">
    <location>
        <begin position="420"/>
        <end position="440"/>
    </location>
</feature>
<dbReference type="RefSeq" id="XP_031871920.1">
    <property type="nucleotide sequence ID" value="XM_032012227.1"/>
</dbReference>
<keyword evidence="1" id="KW-1133">Transmembrane helix</keyword>
<dbReference type="AlphaFoldDB" id="A0A370TUR8"/>
<dbReference type="EMBL" id="NPIC01000002">
    <property type="protein sequence ID" value="RDL39264.1"/>
    <property type="molecule type" value="Genomic_DNA"/>
</dbReference>
<accession>A0A370TUR8</accession>
<evidence type="ECO:0000256" key="1">
    <source>
        <dbReference type="SAM" id="Phobius"/>
    </source>
</evidence>
<sequence>MPRDVVDVETPPDGADLDLDIHASHALLAKPAQSIRSVQSRRDTQRNRQEVFELDGIPPIIKSANGNVFWADEQCTRRVGLTSTEARLLLGLLQTDEPEDYNYEEYKAMFEDFGREQQRLQQLVNSIHWWDFESYYQKGIWNARIDWLERMKGPRLWLLFLMARRRRILKQAAIRVMERLREKRIMREAGNGSLHHPSQSISISQLQGDTDQVPLTNDAVQASEVQLRSMSLRSPPVMVCDVSQISENHLEISGNTPSVSEKLGSSFSSGHHSYSLHGHSPVFDKRFQATREHIKLQVELFMPKPMPYITIGWFSTATTDPKERVLQFNEPEDLFRALRKGENECDISRGAHLPLILNTSQESVLSQFFLAYKVSNRHADDAVAIAWQKWVYKNLNGCKNNPLEGRYSLELIYGWSSYRLGAVVGIPLLLSFAIPVWYMVAIEDVITAWTIGIYIVTAAAALIALMTILGSLGDN</sequence>
<keyword evidence="1" id="KW-0812">Transmembrane</keyword>